<sequence>MPFAISTFPPGDAEAAGLSSPPSDEDGDADASEADGEAADGDGAADDGDASAPGDDGDDGEDGEDGADDAAPAGDASAPAAPTAWAEQPVARAIAAAASTPLRMAVKRRCMAAPRESIVCRQGYFPAARGCPTPG</sequence>
<evidence type="ECO:0000313" key="2">
    <source>
        <dbReference type="EMBL" id="OEJ94705.1"/>
    </source>
</evidence>
<feature type="compositionally biased region" description="Acidic residues" evidence="1">
    <location>
        <begin position="23"/>
        <end position="68"/>
    </location>
</feature>
<evidence type="ECO:0000256" key="1">
    <source>
        <dbReference type="SAM" id="MobiDB-lite"/>
    </source>
</evidence>
<name>A0A1D3DQV2_9ACTN</name>
<keyword evidence="3" id="KW-1185">Reference proteome</keyword>
<feature type="region of interest" description="Disordered" evidence="1">
    <location>
        <begin position="1"/>
        <end position="86"/>
    </location>
</feature>
<protein>
    <submittedName>
        <fullName evidence="2">Uncharacterized protein</fullName>
    </submittedName>
</protein>
<proteinExistence type="predicted"/>
<organism evidence="2 3">
    <name type="scientific">Streptomyces thermolilacinus SPC6</name>
    <dbReference type="NCBI Taxonomy" id="1306406"/>
    <lineage>
        <taxon>Bacteria</taxon>
        <taxon>Bacillati</taxon>
        <taxon>Actinomycetota</taxon>
        <taxon>Actinomycetes</taxon>
        <taxon>Kitasatosporales</taxon>
        <taxon>Streptomycetaceae</taxon>
        <taxon>Streptomyces</taxon>
    </lineage>
</organism>
<feature type="compositionally biased region" description="Low complexity" evidence="1">
    <location>
        <begin position="69"/>
        <end position="82"/>
    </location>
</feature>
<evidence type="ECO:0000313" key="3">
    <source>
        <dbReference type="Proteomes" id="UP000095329"/>
    </source>
</evidence>
<comment type="caution">
    <text evidence="2">The sequence shown here is derived from an EMBL/GenBank/DDBJ whole genome shotgun (WGS) entry which is preliminary data.</text>
</comment>
<dbReference type="EMBL" id="ASHX02000001">
    <property type="protein sequence ID" value="OEJ94705.1"/>
    <property type="molecule type" value="Genomic_DNA"/>
</dbReference>
<gene>
    <name evidence="2" type="ORF">J116_009700</name>
</gene>
<accession>A0A1D3DQV2</accession>
<dbReference type="Proteomes" id="UP000095329">
    <property type="component" value="Unassembled WGS sequence"/>
</dbReference>
<dbReference type="STRING" id="1306406.J116_009700"/>
<dbReference type="AlphaFoldDB" id="A0A1D3DQV2"/>
<reference evidence="2 3" key="1">
    <citation type="journal article" date="2013" name="Genome Announc.">
        <title>Genome Sequence of Streptomyces violaceusniger Strain SPC6, a Halotolerant Streptomycete That Exhibits Rapid Growth and Development.</title>
        <authorList>
            <person name="Chen X."/>
            <person name="Zhang B."/>
            <person name="Zhang W."/>
            <person name="Wu X."/>
            <person name="Zhang M."/>
            <person name="Chen T."/>
            <person name="Liu G."/>
            <person name="Dyson P."/>
        </authorList>
    </citation>
    <scope>NUCLEOTIDE SEQUENCE [LARGE SCALE GENOMIC DNA]</scope>
    <source>
        <strain evidence="2 3">SPC6</strain>
    </source>
</reference>